<dbReference type="EMBL" id="ATBP01001088">
    <property type="protein sequence ID" value="ETR68073.1"/>
    <property type="molecule type" value="Genomic_DNA"/>
</dbReference>
<dbReference type="InterPro" id="IPR027417">
    <property type="entry name" value="P-loop_NTPase"/>
</dbReference>
<evidence type="ECO:0000313" key="3">
    <source>
        <dbReference type="EMBL" id="ETR68073.1"/>
    </source>
</evidence>
<evidence type="ECO:0000259" key="1">
    <source>
        <dbReference type="Pfam" id="PF01637"/>
    </source>
</evidence>
<dbReference type="Pfam" id="PF01637">
    <property type="entry name" value="ATPase_2"/>
    <property type="match status" value="1"/>
</dbReference>
<organism evidence="3 4">
    <name type="scientific">Candidatus Magnetoglobus multicellularis str. Araruama</name>
    <dbReference type="NCBI Taxonomy" id="890399"/>
    <lineage>
        <taxon>Bacteria</taxon>
        <taxon>Pseudomonadati</taxon>
        <taxon>Thermodesulfobacteriota</taxon>
        <taxon>Desulfobacteria</taxon>
        <taxon>Desulfobacterales</taxon>
        <taxon>Desulfobacteraceae</taxon>
        <taxon>Candidatus Magnetoglobus</taxon>
    </lineage>
</organism>
<feature type="domain" description="DUF234" evidence="2">
    <location>
        <begin position="315"/>
        <end position="408"/>
    </location>
</feature>
<feature type="domain" description="ATPase" evidence="1">
    <location>
        <begin position="2"/>
        <end position="183"/>
    </location>
</feature>
<comment type="caution">
    <text evidence="3">The sequence shown here is derived from an EMBL/GenBank/DDBJ whole genome shotgun (WGS) entry which is preliminary data.</text>
</comment>
<accession>A0A1V1NZS3</accession>
<protein>
    <submittedName>
        <fullName evidence="3">Phage related ATPase</fullName>
    </submittedName>
</protein>
<dbReference type="SUPFAM" id="SSF52540">
    <property type="entry name" value="P-loop containing nucleoside triphosphate hydrolases"/>
    <property type="match status" value="1"/>
</dbReference>
<dbReference type="Proteomes" id="UP000189670">
    <property type="component" value="Unassembled WGS sequence"/>
</dbReference>
<name>A0A1V1NZS3_9BACT</name>
<gene>
    <name evidence="3" type="ORF">OMM_10904</name>
</gene>
<dbReference type="Pfam" id="PF03008">
    <property type="entry name" value="DUF234"/>
    <property type="match status" value="1"/>
</dbReference>
<evidence type="ECO:0000259" key="2">
    <source>
        <dbReference type="Pfam" id="PF03008"/>
    </source>
</evidence>
<dbReference type="InterPro" id="IPR011579">
    <property type="entry name" value="ATPase_dom"/>
</dbReference>
<evidence type="ECO:0000313" key="4">
    <source>
        <dbReference type="Proteomes" id="UP000189670"/>
    </source>
</evidence>
<dbReference type="InterPro" id="IPR004256">
    <property type="entry name" value="DUF234"/>
</dbReference>
<dbReference type="GO" id="GO:0005524">
    <property type="term" value="F:ATP binding"/>
    <property type="evidence" value="ECO:0007669"/>
    <property type="project" value="InterPro"/>
</dbReference>
<reference evidence="4" key="1">
    <citation type="submission" date="2012-11" db="EMBL/GenBank/DDBJ databases">
        <authorList>
            <person name="Lucero-Rivera Y.E."/>
            <person name="Tovar-Ramirez D."/>
        </authorList>
    </citation>
    <scope>NUCLEOTIDE SEQUENCE [LARGE SCALE GENOMIC DNA]</scope>
    <source>
        <strain evidence="4">Araruama</strain>
    </source>
</reference>
<proteinExistence type="predicted"/>
<sequence length="475" mass="56021">MFLGRKEELSELENLYQIKKSSLIVIYGRRRIGKSSLIHEFCKNKHSYTFEGLEGEKTPAQIKHFCQLLQEQFADPMLHNTKFNSWQAVFAYITLKISENNKIILFFDEFQWFAAGQSKLVSLIKYFWDNEWKKKNVMLILCGSIASFMINKVIKSKALYGRISLEMNLKGLKSFEVFEMLRRKRSIDETMRYLLTLGNVPKYLEEIDLSKSFEQNIERLCFNSKGVMVREFDRIFYNQFREAKNYLAIIKYIKDKIRSKKEISENVKIKSGGGLKLYLDNLEMAGFVKSYVPFGFNKNSKLKKYRLSDTYLSFYFEYIEPNIESIIDYDIKGIFQARIKSSMNIWLGFSFERFCLNNANIISRIMGFESQVTGISPYFGRKNEKFQIDLIYTRSDRVITICEIKFQMGEIGTKVIPEIERKCKLIKIPKGFTIEKALISRFGPCNSLRDADYFHHYVSVDDMFDENWYSRPRTA</sequence>
<dbReference type="AlphaFoldDB" id="A0A1V1NZS3"/>
<dbReference type="PANTHER" id="PTHR34704:SF1">
    <property type="entry name" value="ATPASE"/>
    <property type="match status" value="1"/>
</dbReference>
<dbReference type="PANTHER" id="PTHR34704">
    <property type="entry name" value="ATPASE"/>
    <property type="match status" value="1"/>
</dbReference>
<dbReference type="Gene3D" id="3.40.50.300">
    <property type="entry name" value="P-loop containing nucleotide triphosphate hydrolases"/>
    <property type="match status" value="1"/>
</dbReference>